<dbReference type="Proteomes" id="UP000308197">
    <property type="component" value="Unassembled WGS sequence"/>
</dbReference>
<protein>
    <submittedName>
        <fullName evidence="2">Uncharacterized protein</fullName>
    </submittedName>
</protein>
<sequence length="74" mass="7919">MSSKYTPKTSAAGALRPESHSEGWEAAGASEPDRDGRGRVYTDGRAEVRGDSRGGRSPTWIGSERSTQLSSHRA</sequence>
<evidence type="ECO:0000313" key="2">
    <source>
        <dbReference type="EMBL" id="TFK87425.1"/>
    </source>
</evidence>
<organism evidence="2 3">
    <name type="scientific">Polyporus arcularius HHB13444</name>
    <dbReference type="NCBI Taxonomy" id="1314778"/>
    <lineage>
        <taxon>Eukaryota</taxon>
        <taxon>Fungi</taxon>
        <taxon>Dikarya</taxon>
        <taxon>Basidiomycota</taxon>
        <taxon>Agaricomycotina</taxon>
        <taxon>Agaricomycetes</taxon>
        <taxon>Polyporales</taxon>
        <taxon>Polyporaceae</taxon>
        <taxon>Polyporus</taxon>
    </lineage>
</organism>
<feature type="region of interest" description="Disordered" evidence="1">
    <location>
        <begin position="1"/>
        <end position="74"/>
    </location>
</feature>
<dbReference type="AlphaFoldDB" id="A0A5C3PCG4"/>
<evidence type="ECO:0000313" key="3">
    <source>
        <dbReference type="Proteomes" id="UP000308197"/>
    </source>
</evidence>
<proteinExistence type="predicted"/>
<name>A0A5C3PCG4_9APHY</name>
<gene>
    <name evidence="2" type="ORF">K466DRAFT_586398</name>
</gene>
<evidence type="ECO:0000256" key="1">
    <source>
        <dbReference type="SAM" id="MobiDB-lite"/>
    </source>
</evidence>
<feature type="compositionally biased region" description="Polar residues" evidence="1">
    <location>
        <begin position="64"/>
        <end position="74"/>
    </location>
</feature>
<keyword evidence="3" id="KW-1185">Reference proteome</keyword>
<reference evidence="2 3" key="1">
    <citation type="journal article" date="2019" name="Nat. Ecol. Evol.">
        <title>Megaphylogeny resolves global patterns of mushroom evolution.</title>
        <authorList>
            <person name="Varga T."/>
            <person name="Krizsan K."/>
            <person name="Foldi C."/>
            <person name="Dima B."/>
            <person name="Sanchez-Garcia M."/>
            <person name="Sanchez-Ramirez S."/>
            <person name="Szollosi G.J."/>
            <person name="Szarkandi J.G."/>
            <person name="Papp V."/>
            <person name="Albert L."/>
            <person name="Andreopoulos W."/>
            <person name="Angelini C."/>
            <person name="Antonin V."/>
            <person name="Barry K.W."/>
            <person name="Bougher N.L."/>
            <person name="Buchanan P."/>
            <person name="Buyck B."/>
            <person name="Bense V."/>
            <person name="Catcheside P."/>
            <person name="Chovatia M."/>
            <person name="Cooper J."/>
            <person name="Damon W."/>
            <person name="Desjardin D."/>
            <person name="Finy P."/>
            <person name="Geml J."/>
            <person name="Haridas S."/>
            <person name="Hughes K."/>
            <person name="Justo A."/>
            <person name="Karasinski D."/>
            <person name="Kautmanova I."/>
            <person name="Kiss B."/>
            <person name="Kocsube S."/>
            <person name="Kotiranta H."/>
            <person name="LaButti K.M."/>
            <person name="Lechner B.E."/>
            <person name="Liimatainen K."/>
            <person name="Lipzen A."/>
            <person name="Lukacs Z."/>
            <person name="Mihaltcheva S."/>
            <person name="Morgado L.N."/>
            <person name="Niskanen T."/>
            <person name="Noordeloos M.E."/>
            <person name="Ohm R.A."/>
            <person name="Ortiz-Santana B."/>
            <person name="Ovrebo C."/>
            <person name="Racz N."/>
            <person name="Riley R."/>
            <person name="Savchenko A."/>
            <person name="Shiryaev A."/>
            <person name="Soop K."/>
            <person name="Spirin V."/>
            <person name="Szebenyi C."/>
            <person name="Tomsovsky M."/>
            <person name="Tulloss R.E."/>
            <person name="Uehling J."/>
            <person name="Grigoriev I.V."/>
            <person name="Vagvolgyi C."/>
            <person name="Papp T."/>
            <person name="Martin F.M."/>
            <person name="Miettinen O."/>
            <person name="Hibbett D.S."/>
            <person name="Nagy L.G."/>
        </authorList>
    </citation>
    <scope>NUCLEOTIDE SEQUENCE [LARGE SCALE GENOMIC DNA]</scope>
    <source>
        <strain evidence="2 3">HHB13444</strain>
    </source>
</reference>
<accession>A0A5C3PCG4</accession>
<dbReference type="EMBL" id="ML211154">
    <property type="protein sequence ID" value="TFK87425.1"/>
    <property type="molecule type" value="Genomic_DNA"/>
</dbReference>
<dbReference type="InParanoid" id="A0A5C3PCG4"/>
<feature type="compositionally biased region" description="Basic and acidic residues" evidence="1">
    <location>
        <begin position="31"/>
        <end position="54"/>
    </location>
</feature>